<feature type="coiled-coil region" evidence="1">
    <location>
        <begin position="259"/>
        <end position="286"/>
    </location>
</feature>
<accession>C4ZDS1</accession>
<name>C4ZDS1_AGARV</name>
<evidence type="ECO:0000313" key="5">
    <source>
        <dbReference type="Proteomes" id="UP000001477"/>
    </source>
</evidence>
<feature type="domain" description="Transposase IS110-like N-terminal" evidence="2">
    <location>
        <begin position="29"/>
        <end position="186"/>
    </location>
</feature>
<dbReference type="GO" id="GO:0003677">
    <property type="term" value="F:DNA binding"/>
    <property type="evidence" value="ECO:0007669"/>
    <property type="project" value="InterPro"/>
</dbReference>
<evidence type="ECO:0000256" key="1">
    <source>
        <dbReference type="SAM" id="Coils"/>
    </source>
</evidence>
<dbReference type="NCBIfam" id="NF033542">
    <property type="entry name" value="transpos_IS110"/>
    <property type="match status" value="1"/>
</dbReference>
<dbReference type="PaxDb" id="515619-EUBREC_3321"/>
<dbReference type="InterPro" id="IPR047650">
    <property type="entry name" value="Transpos_IS110"/>
</dbReference>
<reference evidence="4 5" key="1">
    <citation type="journal article" date="2009" name="Proc. Natl. Acad. Sci. U.S.A.">
        <title>Characterizing a model human gut microbiota composed of members of its two dominant bacterial phyla.</title>
        <authorList>
            <person name="Mahowald M.A."/>
            <person name="Rey F.E."/>
            <person name="Seedorf H."/>
            <person name="Turnbaugh P.J."/>
            <person name="Fulton R.S."/>
            <person name="Wollam A."/>
            <person name="Shah N."/>
            <person name="Wang C."/>
            <person name="Magrini V."/>
            <person name="Wilson R.K."/>
            <person name="Cantarel B.L."/>
            <person name="Coutinho P.M."/>
            <person name="Henrissat B."/>
            <person name="Crock L.W."/>
            <person name="Russell A."/>
            <person name="Verberkmoes N.C."/>
            <person name="Hettich R.L."/>
            <person name="Gordon J.I."/>
        </authorList>
    </citation>
    <scope>NUCLEOTIDE SEQUENCE [LARGE SCALE GENOMIC DNA]</scope>
    <source>
        <strain evidence="5">ATCC 33656 / DSM 3377 / JCM 17463 / KCTC 5835 / LMG 30912 / VPI 0990</strain>
    </source>
</reference>
<evidence type="ECO:0000259" key="3">
    <source>
        <dbReference type="Pfam" id="PF02371"/>
    </source>
</evidence>
<organism evidence="4 5">
    <name type="scientific">Agathobacter rectalis (strain ATCC 33656 / DSM 3377 / JCM 17463 / KCTC 5835 / VPI 0990)</name>
    <name type="common">Eubacterium rectale</name>
    <dbReference type="NCBI Taxonomy" id="515619"/>
    <lineage>
        <taxon>Bacteria</taxon>
        <taxon>Bacillati</taxon>
        <taxon>Bacillota</taxon>
        <taxon>Clostridia</taxon>
        <taxon>Lachnospirales</taxon>
        <taxon>Lachnospiraceae</taxon>
        <taxon>Agathobacter</taxon>
    </lineage>
</organism>
<sequence>MITQPNSLWKTAVLKIFIRRYKPMSMYFIGIDISKYKHDCCIISAANQKVVSKVIIKNNKAGFNELLTIIHSLANPADIRIGFESTAHYALNLELFLENSLLTFMEVNPVLISEYKKSKTLRRTKTDSVDCESIARWLMTVEYKPHSKGFYHAYSLKSLTRLRDKLIRQRSFYLVKITNVLDHTFPEFKPFFNERLSKTALYLLENYGSAEKMARMNSASYEKLRSVSRGKFSPQQFLRLKELAVNTVGVNNSIFDVELNSLLSLYKSLVKEIDTIKKEINQLIEEVHPHYMSVPGIGPLSAAVIYSEYGDISNFTNPGQMLAFAGIEPGINESGTESHGGKMVKRGSSQLRYTLINCCLPLIRFDMTFATYYAKKRGEGKPHRVAITHVAKKLIRVIYALESQDIDFNAQELR</sequence>
<dbReference type="PANTHER" id="PTHR33055:SF15">
    <property type="entry name" value="TRANSPOSASE-RELATED"/>
    <property type="match status" value="1"/>
</dbReference>
<evidence type="ECO:0000313" key="4">
    <source>
        <dbReference type="EMBL" id="ACR77047.1"/>
    </source>
</evidence>
<dbReference type="AlphaFoldDB" id="C4ZDS1"/>
<dbReference type="Pfam" id="PF02371">
    <property type="entry name" value="Transposase_20"/>
    <property type="match status" value="1"/>
</dbReference>
<gene>
    <name evidence="4" type="ordered locus">EUBREC_3321</name>
</gene>
<protein>
    <submittedName>
        <fullName evidence="4">Transposase</fullName>
    </submittedName>
</protein>
<dbReference type="InterPro" id="IPR003346">
    <property type="entry name" value="Transposase_20"/>
</dbReference>
<dbReference type="PANTHER" id="PTHR33055">
    <property type="entry name" value="TRANSPOSASE FOR INSERTION SEQUENCE ELEMENT IS1111A"/>
    <property type="match status" value="1"/>
</dbReference>
<keyword evidence="1" id="KW-0175">Coiled coil</keyword>
<dbReference type="EMBL" id="CP001107">
    <property type="protein sequence ID" value="ACR77047.1"/>
    <property type="molecule type" value="Genomic_DNA"/>
</dbReference>
<dbReference type="Pfam" id="PF01548">
    <property type="entry name" value="DEDD_Tnp_IS110"/>
    <property type="match status" value="1"/>
</dbReference>
<dbReference type="KEGG" id="ere:EUBREC_3321"/>
<feature type="domain" description="Transposase IS116/IS110/IS902 C-terminal" evidence="3">
    <location>
        <begin position="292"/>
        <end position="374"/>
    </location>
</feature>
<evidence type="ECO:0000259" key="2">
    <source>
        <dbReference type="Pfam" id="PF01548"/>
    </source>
</evidence>
<dbReference type="GO" id="GO:0006313">
    <property type="term" value="P:DNA transposition"/>
    <property type="evidence" value="ECO:0007669"/>
    <property type="project" value="InterPro"/>
</dbReference>
<dbReference type="GO" id="GO:0004803">
    <property type="term" value="F:transposase activity"/>
    <property type="evidence" value="ECO:0007669"/>
    <property type="project" value="InterPro"/>
</dbReference>
<dbReference type="STRING" id="515619.EUBREC_3321"/>
<dbReference type="HOGENOM" id="CLU_036902_4_8_9"/>
<proteinExistence type="predicted"/>
<dbReference type="Proteomes" id="UP000001477">
    <property type="component" value="Chromosome"/>
</dbReference>
<dbReference type="InterPro" id="IPR002525">
    <property type="entry name" value="Transp_IS110-like_N"/>
</dbReference>